<evidence type="ECO:0000256" key="3">
    <source>
        <dbReference type="SAM" id="SignalP"/>
    </source>
</evidence>
<feature type="chain" id="PRO_5007573697" description="NodB homology domain-containing protein" evidence="3">
    <location>
        <begin position="24"/>
        <end position="293"/>
    </location>
</feature>
<feature type="domain" description="NodB homology" evidence="4">
    <location>
        <begin position="84"/>
        <end position="281"/>
    </location>
</feature>
<proteinExistence type="predicted"/>
<organism evidence="5 6">
    <name type="scientific">Bdellovibrio bacteriovorus</name>
    <dbReference type="NCBI Taxonomy" id="959"/>
    <lineage>
        <taxon>Bacteria</taxon>
        <taxon>Pseudomonadati</taxon>
        <taxon>Bdellovibrionota</taxon>
        <taxon>Bdellovibrionia</taxon>
        <taxon>Bdellovibrionales</taxon>
        <taxon>Pseudobdellovibrionaceae</taxon>
        <taxon>Bdellovibrio</taxon>
    </lineage>
</organism>
<dbReference type="EMBL" id="LUKE01000001">
    <property type="protein sequence ID" value="KYG67279.1"/>
    <property type="molecule type" value="Genomic_DNA"/>
</dbReference>
<dbReference type="GO" id="GO:0005975">
    <property type="term" value="P:carbohydrate metabolic process"/>
    <property type="evidence" value="ECO:0007669"/>
    <property type="project" value="InterPro"/>
</dbReference>
<comment type="caution">
    <text evidence="5">The sequence shown here is derived from an EMBL/GenBank/DDBJ whole genome shotgun (WGS) entry which is preliminary data.</text>
</comment>
<dbReference type="SUPFAM" id="SSF88713">
    <property type="entry name" value="Glycoside hydrolase/deacetylase"/>
    <property type="match status" value="1"/>
</dbReference>
<keyword evidence="6" id="KW-1185">Reference proteome</keyword>
<dbReference type="RefSeq" id="WP_061834854.1">
    <property type="nucleotide sequence ID" value="NZ_LUKE01000001.1"/>
</dbReference>
<protein>
    <recommendedName>
        <fullName evidence="4">NodB homology domain-containing protein</fullName>
    </recommendedName>
</protein>
<dbReference type="InterPro" id="IPR011330">
    <property type="entry name" value="Glyco_hydro/deAcase_b/a-brl"/>
</dbReference>
<dbReference type="GO" id="GO:0016810">
    <property type="term" value="F:hydrolase activity, acting on carbon-nitrogen (but not peptide) bonds"/>
    <property type="evidence" value="ECO:0007669"/>
    <property type="project" value="InterPro"/>
</dbReference>
<evidence type="ECO:0000256" key="2">
    <source>
        <dbReference type="ARBA" id="ARBA00022801"/>
    </source>
</evidence>
<keyword evidence="1" id="KW-0479">Metal-binding</keyword>
<accession>A0A150WSM4</accession>
<evidence type="ECO:0000256" key="1">
    <source>
        <dbReference type="ARBA" id="ARBA00022723"/>
    </source>
</evidence>
<evidence type="ECO:0000313" key="6">
    <source>
        <dbReference type="Proteomes" id="UP000075320"/>
    </source>
</evidence>
<dbReference type="PANTHER" id="PTHR10587">
    <property type="entry name" value="GLYCOSYL TRANSFERASE-RELATED"/>
    <property type="match status" value="1"/>
</dbReference>
<gene>
    <name evidence="5" type="ORF">AZI86_09770</name>
</gene>
<reference evidence="5 6" key="1">
    <citation type="submission" date="2016-03" db="EMBL/GenBank/DDBJ databases">
        <authorList>
            <person name="Ploux O."/>
        </authorList>
    </citation>
    <scope>NUCLEOTIDE SEQUENCE [LARGE SCALE GENOMIC DNA]</scope>
    <source>
        <strain evidence="5 6">R0</strain>
    </source>
</reference>
<feature type="signal peptide" evidence="3">
    <location>
        <begin position="1"/>
        <end position="23"/>
    </location>
</feature>
<dbReference type="Gene3D" id="3.20.20.370">
    <property type="entry name" value="Glycoside hydrolase/deacetylase"/>
    <property type="match status" value="1"/>
</dbReference>
<dbReference type="AlphaFoldDB" id="A0A150WSM4"/>
<dbReference type="Pfam" id="PF01522">
    <property type="entry name" value="Polysacc_deac_1"/>
    <property type="match status" value="1"/>
</dbReference>
<evidence type="ECO:0000313" key="5">
    <source>
        <dbReference type="EMBL" id="KYG67279.1"/>
    </source>
</evidence>
<dbReference type="OrthoDB" id="5288648at2"/>
<dbReference type="PANTHER" id="PTHR10587:SF133">
    <property type="entry name" value="CHITIN DEACETYLASE 1-RELATED"/>
    <property type="match status" value="1"/>
</dbReference>
<dbReference type="GO" id="GO:0016020">
    <property type="term" value="C:membrane"/>
    <property type="evidence" value="ECO:0007669"/>
    <property type="project" value="TreeGrafter"/>
</dbReference>
<dbReference type="PROSITE" id="PS51677">
    <property type="entry name" value="NODB"/>
    <property type="match status" value="1"/>
</dbReference>
<dbReference type="CDD" id="cd10917">
    <property type="entry name" value="CE4_NodB_like_6s_7s"/>
    <property type="match status" value="1"/>
</dbReference>
<evidence type="ECO:0000259" key="4">
    <source>
        <dbReference type="PROSITE" id="PS51677"/>
    </source>
</evidence>
<sequence>MKKQIILKSLIASLVLISNTTYAHEFDDIENQDAEIEMTEQIRSEQKEYFEELQENWMRGTWARPRAGGSCKYVSSIFSPPPAKTVVLTFDDGPSSSLTPLVLDILKKHGVKATFFMKGNAATSKMSIVKRVNAEGHIVANHSYSHPNFHTLSQGTQVSEFTTTDSILRSEMPSSTKLFRYPYGNSTCSTNALAQRQGYKIVGWHVDSCDWAFSKNGYVTSKQAALCAVKPANTANFAGHVLSEVRRLNGGIVLMHEVHQRTVYSLDEIIVRLKREGFTFTNLNDPKMARYLK</sequence>
<dbReference type="InterPro" id="IPR002509">
    <property type="entry name" value="NODB_dom"/>
</dbReference>
<name>A0A150WSM4_BDEBC</name>
<keyword evidence="2" id="KW-0378">Hydrolase</keyword>
<dbReference type="Proteomes" id="UP000075320">
    <property type="component" value="Unassembled WGS sequence"/>
</dbReference>
<dbReference type="GO" id="GO:0046872">
    <property type="term" value="F:metal ion binding"/>
    <property type="evidence" value="ECO:0007669"/>
    <property type="project" value="UniProtKB-KW"/>
</dbReference>
<dbReference type="InterPro" id="IPR050248">
    <property type="entry name" value="Polysacc_deacetylase_ArnD"/>
</dbReference>
<keyword evidence="3" id="KW-0732">Signal</keyword>